<name>A0A699K1J6_TANCI</name>
<feature type="compositionally biased region" description="Basic and acidic residues" evidence="1">
    <location>
        <begin position="35"/>
        <end position="67"/>
    </location>
</feature>
<accession>A0A699K1J6</accession>
<feature type="region of interest" description="Disordered" evidence="1">
    <location>
        <begin position="35"/>
        <end position="68"/>
    </location>
</feature>
<evidence type="ECO:0000256" key="1">
    <source>
        <dbReference type="SAM" id="MobiDB-lite"/>
    </source>
</evidence>
<protein>
    <submittedName>
        <fullName evidence="2">Uncharacterized protein</fullName>
    </submittedName>
</protein>
<dbReference type="AlphaFoldDB" id="A0A699K1J6"/>
<dbReference type="EMBL" id="BKCJ010474159">
    <property type="protein sequence ID" value="GFA71504.1"/>
    <property type="molecule type" value="Genomic_DNA"/>
</dbReference>
<comment type="caution">
    <text evidence="2">The sequence shown here is derived from an EMBL/GenBank/DDBJ whole genome shotgun (WGS) entry which is preliminary data.</text>
</comment>
<sequence>VSAATTTITIDDITLAKALEDLKTSKPKIRGIVIKDREEPKITQENGSKRAGDELEQKSSKKQKIDDGTDDAELKQLVNIILKEDIAIDAIPLAVKTPTVDWMIYKEGKKRPEKGYEGVLWGDLKVMFDPHVEDEVWKLQQSYKVVKWTLFN</sequence>
<gene>
    <name evidence="2" type="ORF">Tci_643476</name>
</gene>
<proteinExistence type="predicted"/>
<feature type="non-terminal residue" evidence="2">
    <location>
        <position position="1"/>
    </location>
</feature>
<reference evidence="2" key="1">
    <citation type="journal article" date="2019" name="Sci. Rep.">
        <title>Draft genome of Tanacetum cinerariifolium, the natural source of mosquito coil.</title>
        <authorList>
            <person name="Yamashiro T."/>
            <person name="Shiraishi A."/>
            <person name="Satake H."/>
            <person name="Nakayama K."/>
        </authorList>
    </citation>
    <scope>NUCLEOTIDE SEQUENCE</scope>
</reference>
<organism evidence="2">
    <name type="scientific">Tanacetum cinerariifolium</name>
    <name type="common">Dalmatian daisy</name>
    <name type="synonym">Chrysanthemum cinerariifolium</name>
    <dbReference type="NCBI Taxonomy" id="118510"/>
    <lineage>
        <taxon>Eukaryota</taxon>
        <taxon>Viridiplantae</taxon>
        <taxon>Streptophyta</taxon>
        <taxon>Embryophyta</taxon>
        <taxon>Tracheophyta</taxon>
        <taxon>Spermatophyta</taxon>
        <taxon>Magnoliopsida</taxon>
        <taxon>eudicotyledons</taxon>
        <taxon>Gunneridae</taxon>
        <taxon>Pentapetalae</taxon>
        <taxon>asterids</taxon>
        <taxon>campanulids</taxon>
        <taxon>Asterales</taxon>
        <taxon>Asteraceae</taxon>
        <taxon>Asteroideae</taxon>
        <taxon>Anthemideae</taxon>
        <taxon>Anthemidinae</taxon>
        <taxon>Tanacetum</taxon>
    </lineage>
</organism>
<evidence type="ECO:0000313" key="2">
    <source>
        <dbReference type="EMBL" id="GFA71504.1"/>
    </source>
</evidence>